<dbReference type="InterPro" id="IPR027417">
    <property type="entry name" value="P-loop_NTPase"/>
</dbReference>
<dbReference type="Proteomes" id="UP000032180">
    <property type="component" value="Chromosome 9"/>
</dbReference>
<evidence type="ECO:0000313" key="3">
    <source>
        <dbReference type="Proteomes" id="UP000032180"/>
    </source>
</evidence>
<keyword evidence="3" id="KW-1185">Reference proteome</keyword>
<dbReference type="AlphaFoldDB" id="A0A0D9XGV2"/>
<accession>A0A0D9XGV2</accession>
<dbReference type="HOGENOM" id="CLU_1398196_0_0_1"/>
<dbReference type="Gramene" id="LPERR09G15740.1">
    <property type="protein sequence ID" value="LPERR09G15740.1"/>
    <property type="gene ID" value="LPERR09G15740"/>
</dbReference>
<evidence type="ECO:0000259" key="1">
    <source>
        <dbReference type="Pfam" id="PF00004"/>
    </source>
</evidence>
<dbReference type="GO" id="GO:0005524">
    <property type="term" value="F:ATP binding"/>
    <property type="evidence" value="ECO:0007669"/>
    <property type="project" value="InterPro"/>
</dbReference>
<evidence type="ECO:0000313" key="2">
    <source>
        <dbReference type="EnsemblPlants" id="LPERR09G15740.1"/>
    </source>
</evidence>
<sequence length="195" mass="21879">MNPLVDPDLISRIRVCFFCGSKEEAAAWDFTGRSLLDFLTTSGTMQTSALGTKQDSLWGLTNVILYGDSAVIKHVTKLFAPLLSFECEVIELMQLTQDYSPGSNLVADLFMRATGKQPCIIVISQIDEIKDQELISAICAEMDRQSRGVVVFGTARWWQRIHKSFMRHGRFTKIFCGRDSVKDEWECAGELAIDA</sequence>
<reference evidence="3" key="2">
    <citation type="submission" date="2013-12" db="EMBL/GenBank/DDBJ databases">
        <authorList>
            <person name="Yu Y."/>
            <person name="Lee S."/>
            <person name="de Baynast K."/>
            <person name="Wissotski M."/>
            <person name="Liu L."/>
            <person name="Talag J."/>
            <person name="Goicoechea J."/>
            <person name="Angelova A."/>
            <person name="Jetty R."/>
            <person name="Kudrna D."/>
            <person name="Golser W."/>
            <person name="Rivera L."/>
            <person name="Zhang J."/>
            <person name="Wing R."/>
        </authorList>
    </citation>
    <scope>NUCLEOTIDE SEQUENCE</scope>
</reference>
<dbReference type="Gene3D" id="3.40.50.300">
    <property type="entry name" value="P-loop containing nucleotide triphosphate hydrolases"/>
    <property type="match status" value="1"/>
</dbReference>
<dbReference type="STRING" id="77586.A0A0D9XGV2"/>
<feature type="domain" description="ATPase AAA-type core" evidence="1">
    <location>
        <begin position="83"/>
        <end position="175"/>
    </location>
</feature>
<dbReference type="Pfam" id="PF00004">
    <property type="entry name" value="AAA"/>
    <property type="match status" value="1"/>
</dbReference>
<dbReference type="GO" id="GO:0016887">
    <property type="term" value="F:ATP hydrolysis activity"/>
    <property type="evidence" value="ECO:0007669"/>
    <property type="project" value="InterPro"/>
</dbReference>
<organism evidence="2 3">
    <name type="scientific">Leersia perrieri</name>
    <dbReference type="NCBI Taxonomy" id="77586"/>
    <lineage>
        <taxon>Eukaryota</taxon>
        <taxon>Viridiplantae</taxon>
        <taxon>Streptophyta</taxon>
        <taxon>Embryophyta</taxon>
        <taxon>Tracheophyta</taxon>
        <taxon>Spermatophyta</taxon>
        <taxon>Magnoliopsida</taxon>
        <taxon>Liliopsida</taxon>
        <taxon>Poales</taxon>
        <taxon>Poaceae</taxon>
        <taxon>BOP clade</taxon>
        <taxon>Oryzoideae</taxon>
        <taxon>Oryzeae</taxon>
        <taxon>Oryzinae</taxon>
        <taxon>Leersia</taxon>
    </lineage>
</organism>
<reference evidence="2 3" key="1">
    <citation type="submission" date="2012-08" db="EMBL/GenBank/DDBJ databases">
        <title>Oryza genome evolution.</title>
        <authorList>
            <person name="Wing R.A."/>
        </authorList>
    </citation>
    <scope>NUCLEOTIDE SEQUENCE</scope>
</reference>
<protein>
    <recommendedName>
        <fullName evidence="1">ATPase AAA-type core domain-containing protein</fullName>
    </recommendedName>
</protein>
<dbReference type="SUPFAM" id="SSF52540">
    <property type="entry name" value="P-loop containing nucleoside triphosphate hydrolases"/>
    <property type="match status" value="1"/>
</dbReference>
<dbReference type="InterPro" id="IPR003959">
    <property type="entry name" value="ATPase_AAA_core"/>
</dbReference>
<name>A0A0D9XGV2_9ORYZ</name>
<proteinExistence type="predicted"/>
<dbReference type="EnsemblPlants" id="LPERR09G15740.1">
    <property type="protein sequence ID" value="LPERR09G15740.1"/>
    <property type="gene ID" value="LPERR09G15740"/>
</dbReference>
<reference evidence="2" key="3">
    <citation type="submission" date="2015-04" db="UniProtKB">
        <authorList>
            <consortium name="EnsemblPlants"/>
        </authorList>
    </citation>
    <scope>IDENTIFICATION</scope>
</reference>